<evidence type="ECO:0000256" key="1">
    <source>
        <dbReference type="SAM" id="MobiDB-lite"/>
    </source>
</evidence>
<protein>
    <submittedName>
        <fullName evidence="2">Uncharacterized protein</fullName>
    </submittedName>
</protein>
<reference evidence="2 3" key="1">
    <citation type="journal article" date="2012" name="Genome Biol.">
        <title>The genome of the polar eukaryotic microalga coccomyxa subellipsoidea reveals traits of cold adaptation.</title>
        <authorList>
            <person name="Blanc G."/>
            <person name="Agarkova I."/>
            <person name="Grimwood J."/>
            <person name="Kuo A."/>
            <person name="Brueggeman A."/>
            <person name="Dunigan D."/>
            <person name="Gurnon J."/>
            <person name="Ladunga I."/>
            <person name="Lindquist E."/>
            <person name="Lucas S."/>
            <person name="Pangilinan J."/>
            <person name="Proschold T."/>
            <person name="Salamov A."/>
            <person name="Schmutz J."/>
            <person name="Weeks D."/>
            <person name="Yamada T."/>
            <person name="Claverie J.M."/>
            <person name="Grigoriev I."/>
            <person name="Van Etten J."/>
            <person name="Lomsadze A."/>
            <person name="Borodovsky M."/>
        </authorList>
    </citation>
    <scope>NUCLEOTIDE SEQUENCE [LARGE SCALE GENOMIC DNA]</scope>
    <source>
        <strain evidence="2 3">C-169</strain>
    </source>
</reference>
<keyword evidence="3" id="KW-1185">Reference proteome</keyword>
<comment type="caution">
    <text evidence="2">The sequence shown here is derived from an EMBL/GenBank/DDBJ whole genome shotgun (WGS) entry which is preliminary data.</text>
</comment>
<dbReference type="KEGG" id="csl:COCSUDRAFT_60670"/>
<proteinExistence type="predicted"/>
<organism evidence="2 3">
    <name type="scientific">Coccomyxa subellipsoidea (strain C-169)</name>
    <name type="common">Green microalga</name>
    <dbReference type="NCBI Taxonomy" id="574566"/>
    <lineage>
        <taxon>Eukaryota</taxon>
        <taxon>Viridiplantae</taxon>
        <taxon>Chlorophyta</taxon>
        <taxon>core chlorophytes</taxon>
        <taxon>Trebouxiophyceae</taxon>
        <taxon>Trebouxiophyceae incertae sedis</taxon>
        <taxon>Coccomyxaceae</taxon>
        <taxon>Coccomyxa</taxon>
        <taxon>Coccomyxa subellipsoidea</taxon>
    </lineage>
</organism>
<evidence type="ECO:0000313" key="2">
    <source>
        <dbReference type="EMBL" id="EIE25656.1"/>
    </source>
</evidence>
<feature type="region of interest" description="Disordered" evidence="1">
    <location>
        <begin position="106"/>
        <end position="156"/>
    </location>
</feature>
<dbReference type="AlphaFoldDB" id="I0Z4T7"/>
<accession>I0Z4T7</accession>
<gene>
    <name evidence="2" type="ORF">COCSUDRAFT_60670</name>
</gene>
<sequence length="237" mass="24950">MFMQEIMEAGADEFAAEDLADDVIVDGQASTFEQTRREIISPVLVLAVLLMTRMQLVPEIRVEGTLGTGPLDYAAHGPCGVSDANAGRGQGERNAATDAPMLTAQPRTWRQQQAPSAHRQDSVSVDLSGGSPGREVRSGDPAGIPATRPGHSGLDRAAAMLPQPSAAAEPSHRNSMQLAVAGKLHSLKQHPQGLNQPGRALAAMWHLERWKASAEAARQLPGGATDESAGQIRCAAS</sequence>
<dbReference type="GeneID" id="17043650"/>
<name>I0Z4T7_COCSC</name>
<feature type="region of interest" description="Disordered" evidence="1">
    <location>
        <begin position="218"/>
        <end position="237"/>
    </location>
</feature>
<feature type="compositionally biased region" description="Polar residues" evidence="1">
    <location>
        <begin position="106"/>
        <end position="115"/>
    </location>
</feature>
<dbReference type="Proteomes" id="UP000007264">
    <property type="component" value="Unassembled WGS sequence"/>
</dbReference>
<dbReference type="EMBL" id="AGSI01000003">
    <property type="protein sequence ID" value="EIE25656.1"/>
    <property type="molecule type" value="Genomic_DNA"/>
</dbReference>
<dbReference type="RefSeq" id="XP_005650200.1">
    <property type="nucleotide sequence ID" value="XM_005650143.1"/>
</dbReference>
<evidence type="ECO:0000313" key="3">
    <source>
        <dbReference type="Proteomes" id="UP000007264"/>
    </source>
</evidence>